<dbReference type="AlphaFoldDB" id="A0A7W8A128"/>
<keyword evidence="1 4" id="KW-0489">Methyltransferase</keyword>
<evidence type="ECO:0000256" key="3">
    <source>
        <dbReference type="ARBA" id="ARBA00022691"/>
    </source>
</evidence>
<keyword evidence="5" id="KW-1185">Reference proteome</keyword>
<keyword evidence="2 4" id="KW-0808">Transferase</keyword>
<dbReference type="EMBL" id="JACHIN010000002">
    <property type="protein sequence ID" value="MBB5076880.1"/>
    <property type="molecule type" value="Genomic_DNA"/>
</dbReference>
<evidence type="ECO:0000313" key="4">
    <source>
        <dbReference type="EMBL" id="MBB5076880.1"/>
    </source>
</evidence>
<proteinExistence type="predicted"/>
<dbReference type="RefSeq" id="WP_184960424.1">
    <property type="nucleotide sequence ID" value="NZ_JACHIN010000002.1"/>
</dbReference>
<dbReference type="Pfam" id="PF01596">
    <property type="entry name" value="Methyltransf_3"/>
    <property type="match status" value="1"/>
</dbReference>
<dbReference type="PROSITE" id="PS51682">
    <property type="entry name" value="SAM_OMT_I"/>
    <property type="match status" value="1"/>
</dbReference>
<dbReference type="InterPro" id="IPR002935">
    <property type="entry name" value="SAM_O-MeTrfase"/>
</dbReference>
<dbReference type="PANTHER" id="PTHR10509:SF14">
    <property type="entry name" value="CAFFEOYL-COA O-METHYLTRANSFERASE 3-RELATED"/>
    <property type="match status" value="1"/>
</dbReference>
<evidence type="ECO:0000256" key="1">
    <source>
        <dbReference type="ARBA" id="ARBA00022603"/>
    </source>
</evidence>
<dbReference type="Proteomes" id="UP000568380">
    <property type="component" value="Unassembled WGS sequence"/>
</dbReference>
<dbReference type="PANTHER" id="PTHR10509">
    <property type="entry name" value="O-METHYLTRANSFERASE-RELATED"/>
    <property type="match status" value="1"/>
</dbReference>
<dbReference type="InterPro" id="IPR050362">
    <property type="entry name" value="Cation-dep_OMT"/>
</dbReference>
<keyword evidence="3" id="KW-0949">S-adenosyl-L-methionine</keyword>
<reference evidence="4 5" key="1">
    <citation type="submission" date="2020-08" db="EMBL/GenBank/DDBJ databases">
        <title>Genomic Encyclopedia of Type Strains, Phase IV (KMG-IV): sequencing the most valuable type-strain genomes for metagenomic binning, comparative biology and taxonomic classification.</title>
        <authorList>
            <person name="Goeker M."/>
        </authorList>
    </citation>
    <scope>NUCLEOTIDE SEQUENCE [LARGE SCALE GENOMIC DNA]</scope>
    <source>
        <strain evidence="4 5">DSM 45385</strain>
    </source>
</reference>
<dbReference type="EC" id="2.1.1.104" evidence="4"/>
<dbReference type="Gene3D" id="3.40.50.150">
    <property type="entry name" value="Vaccinia Virus protein VP39"/>
    <property type="match status" value="1"/>
</dbReference>
<gene>
    <name evidence="4" type="ORF">HNR40_002344</name>
</gene>
<accession>A0A7W8A128</accession>
<evidence type="ECO:0000256" key="2">
    <source>
        <dbReference type="ARBA" id="ARBA00022679"/>
    </source>
</evidence>
<name>A0A7W8A128_9ACTN</name>
<dbReference type="InterPro" id="IPR029063">
    <property type="entry name" value="SAM-dependent_MTases_sf"/>
</dbReference>
<protein>
    <submittedName>
        <fullName evidence="4">Caffeoyl-CoA O-methyltransferase</fullName>
        <ecNumber evidence="4">2.1.1.104</ecNumber>
    </submittedName>
</protein>
<organism evidence="4 5">
    <name type="scientific">Nonomuraea endophytica</name>
    <dbReference type="NCBI Taxonomy" id="714136"/>
    <lineage>
        <taxon>Bacteria</taxon>
        <taxon>Bacillati</taxon>
        <taxon>Actinomycetota</taxon>
        <taxon>Actinomycetes</taxon>
        <taxon>Streptosporangiales</taxon>
        <taxon>Streptosporangiaceae</taxon>
        <taxon>Nonomuraea</taxon>
    </lineage>
</organism>
<dbReference type="GO" id="GO:0042409">
    <property type="term" value="F:caffeoyl-CoA O-methyltransferase activity"/>
    <property type="evidence" value="ECO:0007669"/>
    <property type="project" value="UniProtKB-EC"/>
</dbReference>
<evidence type="ECO:0000313" key="5">
    <source>
        <dbReference type="Proteomes" id="UP000568380"/>
    </source>
</evidence>
<dbReference type="SUPFAM" id="SSF53335">
    <property type="entry name" value="S-adenosyl-L-methionine-dependent methyltransferases"/>
    <property type="match status" value="1"/>
</dbReference>
<comment type="caution">
    <text evidence="4">The sequence shown here is derived from an EMBL/GenBank/DDBJ whole genome shotgun (WGS) entry which is preliminary data.</text>
</comment>
<dbReference type="GO" id="GO:0032259">
    <property type="term" value="P:methylation"/>
    <property type="evidence" value="ECO:0007669"/>
    <property type="project" value="UniProtKB-KW"/>
</dbReference>
<sequence>MKNFVLDQPIAQYIHEHTTRPDPLLEQLAIETREATGDQANMQISASQGRLLTMLTQLVEPSVAVEVGTFTGYSSLCLARGLSGGHLYCYDVSEEWTAIAKRYWEDAGVSDRITLTLGPATETLPALQRSVDLAFIDADKPGYPAYYELLMERLRPGGLIMVDNTLWTGYVVDPSRNDENTVAIREFNDMVMQDPRVTTTILPISDGLTLIRKN</sequence>